<dbReference type="Pfam" id="PF03050">
    <property type="entry name" value="DDE_Tnp_IS66"/>
    <property type="match status" value="1"/>
</dbReference>
<reference evidence="6" key="1">
    <citation type="submission" date="2017-04" db="EMBL/GenBank/DDBJ databases">
        <title>Function of individual gut microbiota members based on whole genome sequencing of pure cultures obtained from chicken caecum.</title>
        <authorList>
            <person name="Medvecky M."/>
            <person name="Cejkova D."/>
            <person name="Polansky O."/>
            <person name="Karasova D."/>
            <person name="Kubasova T."/>
            <person name="Cizek A."/>
            <person name="Rychlik I."/>
        </authorList>
    </citation>
    <scope>NUCLEOTIDE SEQUENCE [LARGE SCALE GENOMIC DNA]</scope>
    <source>
        <strain evidence="6">An149</strain>
    </source>
</reference>
<dbReference type="PANTHER" id="PTHR33678">
    <property type="entry name" value="BLL1576 PROTEIN"/>
    <property type="match status" value="1"/>
</dbReference>
<dbReference type="Pfam" id="PF13005">
    <property type="entry name" value="zf-IS66"/>
    <property type="match status" value="1"/>
</dbReference>
<dbReference type="AlphaFoldDB" id="A0A1Y4QIY5"/>
<feature type="domain" description="Transposase TnpC homeodomain" evidence="4">
    <location>
        <begin position="31"/>
        <end position="101"/>
    </location>
</feature>
<name>A0A1Y4QIY5_9FIRM</name>
<evidence type="ECO:0000259" key="3">
    <source>
        <dbReference type="Pfam" id="PF13005"/>
    </source>
</evidence>
<evidence type="ECO:0008006" key="7">
    <source>
        <dbReference type="Google" id="ProtNLM"/>
    </source>
</evidence>
<feature type="coiled-coil region" evidence="1">
    <location>
        <begin position="8"/>
        <end position="42"/>
    </location>
</feature>
<dbReference type="Pfam" id="PF13007">
    <property type="entry name" value="LZ_Tnp_IS66"/>
    <property type="match status" value="1"/>
</dbReference>
<evidence type="ECO:0000259" key="4">
    <source>
        <dbReference type="Pfam" id="PF13007"/>
    </source>
</evidence>
<evidence type="ECO:0000313" key="5">
    <source>
        <dbReference type="EMBL" id="OUQ05224.1"/>
    </source>
</evidence>
<evidence type="ECO:0000313" key="6">
    <source>
        <dbReference type="Proteomes" id="UP000196258"/>
    </source>
</evidence>
<dbReference type="InterPro" id="IPR024474">
    <property type="entry name" value="Znf_dom_IS66"/>
</dbReference>
<gene>
    <name evidence="5" type="ORF">B5E91_06115</name>
</gene>
<feature type="domain" description="Transposase IS66 zinc-finger binding" evidence="3">
    <location>
        <begin position="109"/>
        <end position="152"/>
    </location>
</feature>
<evidence type="ECO:0000256" key="1">
    <source>
        <dbReference type="SAM" id="Coils"/>
    </source>
</evidence>
<dbReference type="InterPro" id="IPR004291">
    <property type="entry name" value="Transposase_IS66_central"/>
</dbReference>
<feature type="domain" description="Transposase IS66 central" evidence="2">
    <location>
        <begin position="172"/>
        <end position="246"/>
    </location>
</feature>
<dbReference type="InterPro" id="IPR024463">
    <property type="entry name" value="Transposase_TnpC_homeodom"/>
</dbReference>
<accession>A0A1Y4QIY5</accession>
<dbReference type="EMBL" id="NFLB01000006">
    <property type="protein sequence ID" value="OUQ05224.1"/>
    <property type="molecule type" value="Genomic_DNA"/>
</dbReference>
<dbReference type="Proteomes" id="UP000196258">
    <property type="component" value="Unassembled WGS sequence"/>
</dbReference>
<organism evidence="5 6">
    <name type="scientific">Thomasclavelia spiroformis</name>
    <dbReference type="NCBI Taxonomy" id="29348"/>
    <lineage>
        <taxon>Bacteria</taxon>
        <taxon>Bacillati</taxon>
        <taxon>Bacillota</taxon>
        <taxon>Erysipelotrichia</taxon>
        <taxon>Erysipelotrichales</taxon>
        <taxon>Coprobacillaceae</taxon>
        <taxon>Thomasclavelia</taxon>
    </lineage>
</organism>
<sequence length="262" mass="30977">MNLRNLSQEELIKMINEKDKKIEALTEQLNWYSQQIKLQQKKLFGSSSEKTVLPDQISLFDEIELESTPIKQEPELEEITYRRKRKSRQRGIDISSLPVKKVIHDIDNKSCPECGALLRKIGENKRKELVYHPARYEVIEHIQYVYTCDRCDREAVQSPIYKAPMKEPVIYKSFASPSLLSYIIDNKFNKALPLYRQEVMFNQMGLKLSRQTMANWMIKLHDEYFRTIASHMHKVLLKSQYLHGDELCKDLHNSSYVNNYIM</sequence>
<keyword evidence="1" id="KW-0175">Coiled coil</keyword>
<protein>
    <recommendedName>
        <fullName evidence="7">IS66 family transposase</fullName>
    </recommendedName>
</protein>
<comment type="caution">
    <text evidence="5">The sequence shown here is derived from an EMBL/GenBank/DDBJ whole genome shotgun (WGS) entry which is preliminary data.</text>
</comment>
<evidence type="ECO:0000259" key="2">
    <source>
        <dbReference type="Pfam" id="PF03050"/>
    </source>
</evidence>
<proteinExistence type="predicted"/>
<dbReference type="InterPro" id="IPR052344">
    <property type="entry name" value="Transposase-related"/>
</dbReference>